<dbReference type="InterPro" id="IPR008587">
    <property type="entry name" value="FPP_plant"/>
</dbReference>
<keyword evidence="2 3" id="KW-0175">Coiled coil</keyword>
<protein>
    <submittedName>
        <fullName evidence="5">Uncharacterized protein</fullName>
    </submittedName>
</protein>
<accession>A0AAD8W0Z6</accession>
<comment type="caution">
    <text evidence="5">The sequence shown here is derived from an EMBL/GenBank/DDBJ whole genome shotgun (WGS) entry which is preliminary data.</text>
</comment>
<comment type="similarity">
    <text evidence="1">Belongs to the FPP family.</text>
</comment>
<dbReference type="Pfam" id="PF05911">
    <property type="entry name" value="FPP"/>
    <property type="match status" value="4"/>
</dbReference>
<feature type="compositionally biased region" description="Low complexity" evidence="4">
    <location>
        <begin position="39"/>
        <end position="53"/>
    </location>
</feature>
<gene>
    <name evidence="5" type="ORF">QYE76_002816</name>
</gene>
<organism evidence="5 6">
    <name type="scientific">Lolium multiflorum</name>
    <name type="common">Italian ryegrass</name>
    <name type="synonym">Lolium perenne subsp. multiflorum</name>
    <dbReference type="NCBI Taxonomy" id="4521"/>
    <lineage>
        <taxon>Eukaryota</taxon>
        <taxon>Viridiplantae</taxon>
        <taxon>Streptophyta</taxon>
        <taxon>Embryophyta</taxon>
        <taxon>Tracheophyta</taxon>
        <taxon>Spermatophyta</taxon>
        <taxon>Magnoliopsida</taxon>
        <taxon>Liliopsida</taxon>
        <taxon>Poales</taxon>
        <taxon>Poaceae</taxon>
        <taxon>BOP clade</taxon>
        <taxon>Pooideae</taxon>
        <taxon>Poodae</taxon>
        <taxon>Poeae</taxon>
        <taxon>Poeae Chloroplast Group 2 (Poeae type)</taxon>
        <taxon>Loliodinae</taxon>
        <taxon>Loliinae</taxon>
        <taxon>Lolium</taxon>
    </lineage>
</organism>
<feature type="coiled-coil region" evidence="3">
    <location>
        <begin position="893"/>
        <end position="920"/>
    </location>
</feature>
<sequence length="1388" mass="155791">MLKSHPRMMLCELHHSPELLLMVMDRASWLWRRKSSDNSPGASESSVPVSSHSGRGRGDQEVLRPVSNNASAHHGQSPGVSSRIRHDDSQETGVPKSLNEKLASRVDLNNFSPQHGQSIESYTSSNVRDEENKETVKSLNEKLAAALLTISDKEDLVKQHAKVTEEAVAGWEQAEVEATAIKKLLEAASQRNVYLESQVNHLDKALKECVRQLRLAREEQEEKIRDALTKTSLELESENSKLRNHIAELKKQLEATKSEASLSVQPDLYEKLQTMEKENLDLKAKLLVQSKDLKILSLEKDLSNQAAETASKQHLESAKKIARVEAECRRLYHLTQKTALVNDCRPLPSNACVESLTDSHSDSAERMVAVDSELRNSDSWASALISELDQFRNGKASAKNTTNNPVEIDLMDDFLEMERLAAVHESDQTSSTFDMETDSDKAVTRNNSFKIENEELRNHVADLHSKVEIVESEKTELEMALIDARNQLDISCDALVAARNRLVEMQMQLDSANDSKYIALGDVDRLEEEKKALESQLESKSVEAEELHAVVASLGENVEKKESETQLELVSAEAAQLRVTLASLQKRIETEKALSVQYKAKLDAACNVKESLEIQLYSANAEVRKLCDVVLALEKDIEKEKVLHEELTTQSAGKIEAAVEAVKKPLEAQLCSANTEVEKLRGILEALETEIEKEKTQHEELTTQLEMKIEAQRTHSEVVKESFEAQLCSANSEVAKLCDIVKALESELEKVKALHEAEKSHSVESIKESLEAELQLVNSEVVKLRDMVTALEHDVVKEKEFSEELQMQLEALEAIKRVLESEVESAQRDAQTLNEKVELFQVKLKQQITSAAELTAKEEAVQSERMSMEHQLEASKVNVVKLTNMVSLLQGEIVQERLLSEDYEQKCRKLEAQLSRDIRDAKLWRLVNSNGDLKTKQEKELANAAGKLVECQKTIASLGRQLKSLTELDNVVLEPELLLESRDGPLDFRTTDPDHLQKRNTGADFAVFGDELYDPNHLQKRNTGADFTVFDDELYDRNHLQKRNTGADFAVFADELYDLDLPNGGVSCFSPLPSIRPASPPPSEMSVFAGGLSSLSSYRTKRRKGMERIVHVHHVDKDAFLKGNLEPDPEEVDLVFDLSPSFAEVVAQVRVGLNWNEPNDGVELEGRHNVGFGMHTRWKTMCINSEQRWSVYKETVAGSQDKALELFATKTVDARIELDLNRPSSPVQERSPPPMSQEEATQSPIVQSPIAQQPPLDNEYDEHDDGDDGFEMNDNNVGDLDKYWTQEEMDHSIPYSRCYASDSDDDGPEEEVYEDGLTAKEAERAEIFKKVTGRDIRVPLFRDVSLADGAVVDGGKSLLLGARPISKRDVDTFDTFLELKIWLKEFSI</sequence>
<evidence type="ECO:0000256" key="3">
    <source>
        <dbReference type="SAM" id="Coils"/>
    </source>
</evidence>
<feature type="compositionally biased region" description="Polar residues" evidence="4">
    <location>
        <begin position="1238"/>
        <end position="1251"/>
    </location>
</feature>
<keyword evidence="6" id="KW-1185">Reference proteome</keyword>
<feature type="coiled-coil region" evidence="3">
    <location>
        <begin position="199"/>
        <end position="259"/>
    </location>
</feature>
<dbReference type="EMBL" id="JAUUTY010000005">
    <property type="protein sequence ID" value="KAK1628501.1"/>
    <property type="molecule type" value="Genomic_DNA"/>
</dbReference>
<evidence type="ECO:0000256" key="2">
    <source>
        <dbReference type="ARBA" id="ARBA00023054"/>
    </source>
</evidence>
<reference evidence="5" key="1">
    <citation type="submission" date="2023-07" db="EMBL/GenBank/DDBJ databases">
        <title>A chromosome-level genome assembly of Lolium multiflorum.</title>
        <authorList>
            <person name="Chen Y."/>
            <person name="Copetti D."/>
            <person name="Kolliker R."/>
            <person name="Studer B."/>
        </authorList>
    </citation>
    <scope>NUCLEOTIDE SEQUENCE</scope>
    <source>
        <strain evidence="5">02402/16</strain>
        <tissue evidence="5">Leaf</tissue>
    </source>
</reference>
<feature type="region of interest" description="Disordered" evidence="4">
    <location>
        <begin position="1217"/>
        <end position="1278"/>
    </location>
</feature>
<evidence type="ECO:0000313" key="6">
    <source>
        <dbReference type="Proteomes" id="UP001231189"/>
    </source>
</evidence>
<feature type="compositionally biased region" description="Acidic residues" evidence="4">
    <location>
        <begin position="1258"/>
        <end position="1271"/>
    </location>
</feature>
<dbReference type="Proteomes" id="UP001231189">
    <property type="component" value="Unassembled WGS sequence"/>
</dbReference>
<evidence type="ECO:0000313" key="5">
    <source>
        <dbReference type="EMBL" id="KAK1628501.1"/>
    </source>
</evidence>
<feature type="region of interest" description="Disordered" evidence="4">
    <location>
        <begin position="34"/>
        <end position="134"/>
    </location>
</feature>
<dbReference type="PANTHER" id="PTHR31580:SF44">
    <property type="entry name" value="OS12G0169100 PROTEIN"/>
    <property type="match status" value="1"/>
</dbReference>
<evidence type="ECO:0000256" key="4">
    <source>
        <dbReference type="SAM" id="MobiDB-lite"/>
    </source>
</evidence>
<dbReference type="PANTHER" id="PTHR31580">
    <property type="entry name" value="FILAMENT-LIKE PLANT PROTEIN 4"/>
    <property type="match status" value="1"/>
</dbReference>
<name>A0AAD8W0Z6_LOLMU</name>
<evidence type="ECO:0000256" key="1">
    <source>
        <dbReference type="ARBA" id="ARBA00005921"/>
    </source>
</evidence>
<proteinExistence type="inferred from homology"/>
<feature type="compositionally biased region" description="Polar residues" evidence="4">
    <location>
        <begin position="107"/>
        <end position="126"/>
    </location>
</feature>
<feature type="coiled-coil region" evidence="3">
    <location>
        <begin position="453"/>
        <end position="594"/>
    </location>
</feature>
<feature type="coiled-coil region" evidence="3">
    <location>
        <begin position="677"/>
        <end position="843"/>
    </location>
</feature>